<evidence type="ECO:0000313" key="13">
    <source>
        <dbReference type="EMBL" id="CEK67072.1"/>
    </source>
</evidence>
<evidence type="ECO:0000256" key="6">
    <source>
        <dbReference type="ARBA" id="ARBA00022989"/>
    </source>
</evidence>
<feature type="non-terminal residue" evidence="13">
    <location>
        <position position="1"/>
    </location>
</feature>
<dbReference type="AlphaFoldDB" id="A0A0B6ZF75"/>
<evidence type="ECO:0000256" key="2">
    <source>
        <dbReference type="ARBA" id="ARBA00006434"/>
    </source>
</evidence>
<dbReference type="InterPro" id="IPR051163">
    <property type="entry name" value="Sodium:Solute_Symporter_SSF"/>
</dbReference>
<keyword evidence="9 12" id="KW-0472">Membrane</keyword>
<feature type="transmembrane region" description="Helical" evidence="12">
    <location>
        <begin position="226"/>
        <end position="246"/>
    </location>
</feature>
<feature type="transmembrane region" description="Helical" evidence="12">
    <location>
        <begin position="36"/>
        <end position="53"/>
    </location>
</feature>
<keyword evidence="6 12" id="KW-1133">Transmembrane helix</keyword>
<evidence type="ECO:0000256" key="11">
    <source>
        <dbReference type="RuleBase" id="RU362091"/>
    </source>
</evidence>
<keyword evidence="3" id="KW-0813">Transport</keyword>
<dbReference type="GO" id="GO:0006814">
    <property type="term" value="P:sodium ion transport"/>
    <property type="evidence" value="ECO:0007669"/>
    <property type="project" value="UniProtKB-KW"/>
</dbReference>
<feature type="transmembrane region" description="Helical" evidence="12">
    <location>
        <begin position="83"/>
        <end position="100"/>
    </location>
</feature>
<feature type="transmembrane region" description="Helical" evidence="12">
    <location>
        <begin position="182"/>
        <end position="206"/>
    </location>
</feature>
<evidence type="ECO:0000256" key="8">
    <source>
        <dbReference type="ARBA" id="ARBA00023065"/>
    </source>
</evidence>
<dbReference type="GO" id="GO:0005886">
    <property type="term" value="C:plasma membrane"/>
    <property type="evidence" value="ECO:0007669"/>
    <property type="project" value="UniProtKB-SubCell"/>
</dbReference>
<evidence type="ECO:0000256" key="10">
    <source>
        <dbReference type="ARBA" id="ARBA00023201"/>
    </source>
</evidence>
<proteinExistence type="inferred from homology"/>
<dbReference type="Gene3D" id="1.20.1730.10">
    <property type="entry name" value="Sodium/glucose cotransporter"/>
    <property type="match status" value="1"/>
</dbReference>
<organism evidence="13">
    <name type="scientific">Arion vulgaris</name>
    <dbReference type="NCBI Taxonomy" id="1028688"/>
    <lineage>
        <taxon>Eukaryota</taxon>
        <taxon>Metazoa</taxon>
        <taxon>Spiralia</taxon>
        <taxon>Lophotrochozoa</taxon>
        <taxon>Mollusca</taxon>
        <taxon>Gastropoda</taxon>
        <taxon>Heterobranchia</taxon>
        <taxon>Euthyneura</taxon>
        <taxon>Panpulmonata</taxon>
        <taxon>Eupulmonata</taxon>
        <taxon>Stylommatophora</taxon>
        <taxon>Helicina</taxon>
        <taxon>Arionoidea</taxon>
        <taxon>Arionidae</taxon>
        <taxon>Arion</taxon>
    </lineage>
</organism>
<comment type="subcellular location">
    <subcellularLocation>
        <location evidence="1">Cell membrane</location>
        <topology evidence="1">Multi-pass membrane protein</topology>
    </subcellularLocation>
</comment>
<comment type="similarity">
    <text evidence="2 11">Belongs to the sodium:solute symporter (SSF) (TC 2.A.21) family.</text>
</comment>
<feature type="transmembrane region" description="Helical" evidence="12">
    <location>
        <begin position="120"/>
        <end position="146"/>
    </location>
</feature>
<evidence type="ECO:0008006" key="14">
    <source>
        <dbReference type="Google" id="ProtNLM"/>
    </source>
</evidence>
<keyword evidence="8" id="KW-0406">Ion transport</keyword>
<evidence type="ECO:0000256" key="4">
    <source>
        <dbReference type="ARBA" id="ARBA00022475"/>
    </source>
</evidence>
<protein>
    <recommendedName>
        <fullName evidence="14">Sodium/solute symporter</fullName>
    </recommendedName>
</protein>
<evidence type="ECO:0000256" key="12">
    <source>
        <dbReference type="SAM" id="Phobius"/>
    </source>
</evidence>
<evidence type="ECO:0000256" key="3">
    <source>
        <dbReference type="ARBA" id="ARBA00022448"/>
    </source>
</evidence>
<dbReference type="PANTHER" id="PTHR42985:SF40">
    <property type="entry name" value="LD47995P-RELATED"/>
    <property type="match status" value="1"/>
</dbReference>
<dbReference type="GO" id="GO:0015293">
    <property type="term" value="F:symporter activity"/>
    <property type="evidence" value="ECO:0007669"/>
    <property type="project" value="TreeGrafter"/>
</dbReference>
<dbReference type="PROSITE" id="PS50283">
    <property type="entry name" value="NA_SOLUT_SYMP_3"/>
    <property type="match status" value="1"/>
</dbReference>
<dbReference type="InterPro" id="IPR038377">
    <property type="entry name" value="Na/Glc_symporter_sf"/>
</dbReference>
<dbReference type="Pfam" id="PF00474">
    <property type="entry name" value="SSF"/>
    <property type="match status" value="1"/>
</dbReference>
<evidence type="ECO:0000256" key="1">
    <source>
        <dbReference type="ARBA" id="ARBA00004651"/>
    </source>
</evidence>
<feature type="non-terminal residue" evidence="13">
    <location>
        <position position="264"/>
    </location>
</feature>
<feature type="transmembrane region" description="Helical" evidence="12">
    <location>
        <begin position="6"/>
        <end position="24"/>
    </location>
</feature>
<reference evidence="13" key="1">
    <citation type="submission" date="2014-12" db="EMBL/GenBank/DDBJ databases">
        <title>Insight into the proteome of Arion vulgaris.</title>
        <authorList>
            <person name="Aradska J."/>
            <person name="Bulat T."/>
            <person name="Smidak R."/>
            <person name="Sarate P."/>
            <person name="Gangsoo J."/>
            <person name="Sialana F."/>
            <person name="Bilban M."/>
            <person name="Lubec G."/>
        </authorList>
    </citation>
    <scope>NUCLEOTIDE SEQUENCE</scope>
    <source>
        <tissue evidence="13">Skin</tissue>
    </source>
</reference>
<dbReference type="InterPro" id="IPR001734">
    <property type="entry name" value="Na/solute_symporter"/>
</dbReference>
<name>A0A0B6ZF75_9EUPU</name>
<evidence type="ECO:0000256" key="5">
    <source>
        <dbReference type="ARBA" id="ARBA00022692"/>
    </source>
</evidence>
<keyword evidence="7" id="KW-0915">Sodium</keyword>
<dbReference type="EMBL" id="HACG01020207">
    <property type="protein sequence ID" value="CEK67072.1"/>
    <property type="molecule type" value="Transcribed_RNA"/>
</dbReference>
<dbReference type="PANTHER" id="PTHR42985">
    <property type="entry name" value="SODIUM-COUPLED MONOCARBOXYLATE TRANSPORTER"/>
    <property type="match status" value="1"/>
</dbReference>
<keyword evidence="10" id="KW-0739">Sodium transport</keyword>
<gene>
    <name evidence="13" type="primary">ORF61246</name>
</gene>
<keyword evidence="5 12" id="KW-0812">Transmembrane</keyword>
<evidence type="ECO:0000256" key="7">
    <source>
        <dbReference type="ARBA" id="ARBA00023053"/>
    </source>
</evidence>
<accession>A0A0B6ZF75</accession>
<keyword evidence="4" id="KW-1003">Cell membrane</keyword>
<evidence type="ECO:0000256" key="9">
    <source>
        <dbReference type="ARBA" id="ARBA00023136"/>
    </source>
</evidence>
<sequence length="264" mass="28789">KLPLMLSIGLVGCIGTIYTTIGGIKSVVWTDTFQCVIIFGGFTAIIIRGSYLFEGEDSVWKIAQSGGRISFNKFSMDPRDRDTWLGTIIGGCFNMFALVCSQSTLQRIAASKTMKNGQNALRLCGVLFVIYAALLSGMGWVMYAYYETTRCDPFQAGIISNRNQLQPYFVFLTMEEYPGLRGLYLVTLFSGALSTLSSGINALAAITVEDILKTPLKNVQESKATFITKVCSFLYGLLIIGLAYGASSIDGHLIRMTIVSVGAF</sequence>